<dbReference type="PANTHER" id="PTHR10050:SF46">
    <property type="entry name" value="PROTEIN O-MANNOSYL-TRANSFERASE 2"/>
    <property type="match status" value="1"/>
</dbReference>
<feature type="transmembrane region" description="Helical" evidence="10">
    <location>
        <begin position="290"/>
        <end position="314"/>
    </location>
</feature>
<feature type="transmembrane region" description="Helical" evidence="10">
    <location>
        <begin position="504"/>
        <end position="527"/>
    </location>
</feature>
<evidence type="ECO:0000256" key="3">
    <source>
        <dbReference type="ARBA" id="ARBA00007222"/>
    </source>
</evidence>
<evidence type="ECO:0000256" key="8">
    <source>
        <dbReference type="ARBA" id="ARBA00023136"/>
    </source>
</evidence>
<reference evidence="14 15" key="1">
    <citation type="journal article" date="2019" name="Int. J. Syst. Evol. Microbiol.">
        <title>The Global Catalogue of Microorganisms (GCM) 10K type strain sequencing project: providing services to taxonomists for standard genome sequencing and annotation.</title>
        <authorList>
            <consortium name="The Broad Institute Genomics Platform"/>
            <consortium name="The Broad Institute Genome Sequencing Center for Infectious Disease"/>
            <person name="Wu L."/>
            <person name="Ma J."/>
        </authorList>
    </citation>
    <scope>NUCLEOTIDE SEQUENCE [LARGE SCALE GENOMIC DNA]</scope>
    <source>
        <strain evidence="14 15">JCM 14560</strain>
    </source>
</reference>
<evidence type="ECO:0000256" key="9">
    <source>
        <dbReference type="ARBA" id="ARBA00093617"/>
    </source>
</evidence>
<evidence type="ECO:0000313" key="15">
    <source>
        <dbReference type="Proteomes" id="UP001422759"/>
    </source>
</evidence>
<dbReference type="EC" id="2.4.1.-" evidence="10"/>
<feature type="transmembrane region" description="Helical" evidence="10">
    <location>
        <begin position="422"/>
        <end position="440"/>
    </location>
</feature>
<keyword evidence="10" id="KW-1003">Cell membrane</keyword>
<comment type="function">
    <text evidence="10">Protein O-mannosyltransferase that catalyzes the transfer of a single mannose residue from a polyprenol phospho-mannosyl lipidic donor to the hydroxyl group of selected serine and threonine residues in acceptor proteins.</text>
</comment>
<dbReference type="InterPro" id="IPR027005">
    <property type="entry name" value="PMT-like"/>
</dbReference>
<evidence type="ECO:0000256" key="1">
    <source>
        <dbReference type="ARBA" id="ARBA00004127"/>
    </source>
</evidence>
<comment type="pathway">
    <text evidence="2 10">Protein modification; protein glycosylation.</text>
</comment>
<dbReference type="EMBL" id="BAAANT010000036">
    <property type="protein sequence ID" value="GAA2152792.1"/>
    <property type="molecule type" value="Genomic_DNA"/>
</dbReference>
<dbReference type="InterPro" id="IPR003342">
    <property type="entry name" value="ArnT-like_N"/>
</dbReference>
<evidence type="ECO:0000259" key="12">
    <source>
        <dbReference type="Pfam" id="PF02366"/>
    </source>
</evidence>
<dbReference type="Proteomes" id="UP001422759">
    <property type="component" value="Unassembled WGS sequence"/>
</dbReference>
<organism evidence="14 15">
    <name type="scientific">Kitasatospora kazusensis</name>
    <dbReference type="NCBI Taxonomy" id="407974"/>
    <lineage>
        <taxon>Bacteria</taxon>
        <taxon>Bacillati</taxon>
        <taxon>Actinomycetota</taxon>
        <taxon>Actinomycetes</taxon>
        <taxon>Kitasatosporales</taxon>
        <taxon>Streptomycetaceae</taxon>
        <taxon>Kitasatospora</taxon>
    </lineage>
</organism>
<dbReference type="Pfam" id="PF02366">
    <property type="entry name" value="PMT"/>
    <property type="match status" value="1"/>
</dbReference>
<dbReference type="InterPro" id="IPR032421">
    <property type="entry name" value="PMT_4TMC"/>
</dbReference>
<feature type="domain" description="Protein O-mannosyl-transferase C-terminal four TM" evidence="13">
    <location>
        <begin position="355"/>
        <end position="546"/>
    </location>
</feature>
<keyword evidence="7 10" id="KW-1133">Transmembrane helix</keyword>
<feature type="domain" description="ArnT-like N-terminal" evidence="12">
    <location>
        <begin position="49"/>
        <end position="269"/>
    </location>
</feature>
<sequence length="547" mass="60718">MAYAAVTDTPAPEDAPDAPAGSGPSAWVARGGLPAWAVRHSGWLGPIAVALFAGLLRFWDLGHPNAFVFDETYYPKDAWSLLQQGYEGQWPENANTDILGVPQIVPLTPTPEFIAHPPLGKWVISLGEWAFGLHPFGWRVMVALIGTVTVLMLARIGRRLFSSTLLGCTAALLMSVDGLQFVMSRVGLLDSVLMFFVLAAFGCLLVDRDRTRRTLRAARAEGGRAGDEVRFGLRPWRLAAGLLLGAACGTKWNGLQVLAVFGLLTVLWDQAGRRWAGAHRPYRSMLRRDALPAFLSLVGVAVLVYLGSWAGWFLTKGGFDRQWADGRAGLSPPRTPVVDIPLPQVPMGWVPSGLRSWWHYQAQMYDFNTGLSSPHTYQSNPWSWLVQGRPVSMYWQQTAQGQQGCTAPGGCASQILALGTPLLWWTACFALVYLLWRWFFRRDWRSGAVLAAVAAVYLPWFQYQHRTIFSFYMVVLVPFLCLAVAQLLGAILGPPGCSVRRRRYGAAAAGTIVLAIMICFLFFYPLYTAEVIPMTDWQNRMWFTTWI</sequence>
<dbReference type="RefSeq" id="WP_344468187.1">
    <property type="nucleotide sequence ID" value="NZ_BAAANT010000036.1"/>
</dbReference>
<evidence type="ECO:0000256" key="4">
    <source>
        <dbReference type="ARBA" id="ARBA00022676"/>
    </source>
</evidence>
<keyword evidence="15" id="KW-1185">Reference proteome</keyword>
<dbReference type="Pfam" id="PF16192">
    <property type="entry name" value="PMT_4TMC"/>
    <property type="match status" value="1"/>
</dbReference>
<feature type="transmembrane region" description="Helical" evidence="10">
    <location>
        <begin position="161"/>
        <end position="182"/>
    </location>
</feature>
<comment type="caution">
    <text evidence="14">The sequence shown here is derived from an EMBL/GenBank/DDBJ whole genome shotgun (WGS) entry which is preliminary data.</text>
</comment>
<evidence type="ECO:0000256" key="10">
    <source>
        <dbReference type="RuleBase" id="RU367007"/>
    </source>
</evidence>
<evidence type="ECO:0000256" key="11">
    <source>
        <dbReference type="SAM" id="MobiDB-lite"/>
    </source>
</evidence>
<feature type="region of interest" description="Disordered" evidence="11">
    <location>
        <begin position="1"/>
        <end position="24"/>
    </location>
</feature>
<proteinExistence type="inferred from homology"/>
<name>A0ABN3A3V9_9ACTN</name>
<protein>
    <recommendedName>
        <fullName evidence="9 10">Polyprenol-phosphate-mannose--protein mannosyltransferase</fullName>
        <ecNumber evidence="10">2.4.1.-</ecNumber>
    </recommendedName>
</protein>
<keyword evidence="8 10" id="KW-0472">Membrane</keyword>
<evidence type="ECO:0000313" key="14">
    <source>
        <dbReference type="EMBL" id="GAA2152792.1"/>
    </source>
</evidence>
<comment type="subcellular location">
    <subcellularLocation>
        <location evidence="10">Cell membrane</location>
    </subcellularLocation>
    <subcellularLocation>
        <location evidence="1">Endomembrane system</location>
        <topology evidence="1">Multi-pass membrane protein</topology>
    </subcellularLocation>
</comment>
<evidence type="ECO:0000256" key="7">
    <source>
        <dbReference type="ARBA" id="ARBA00022989"/>
    </source>
</evidence>
<evidence type="ECO:0000256" key="6">
    <source>
        <dbReference type="ARBA" id="ARBA00022692"/>
    </source>
</evidence>
<evidence type="ECO:0000256" key="2">
    <source>
        <dbReference type="ARBA" id="ARBA00004922"/>
    </source>
</evidence>
<feature type="transmembrane region" description="Helical" evidence="10">
    <location>
        <begin position="188"/>
        <end position="206"/>
    </location>
</feature>
<keyword evidence="4 10" id="KW-0328">Glycosyltransferase</keyword>
<feature type="transmembrane region" description="Helical" evidence="10">
    <location>
        <begin position="136"/>
        <end position="154"/>
    </location>
</feature>
<keyword evidence="6 10" id="KW-0812">Transmembrane</keyword>
<keyword evidence="5 10" id="KW-0808">Transferase</keyword>
<evidence type="ECO:0000256" key="5">
    <source>
        <dbReference type="ARBA" id="ARBA00022679"/>
    </source>
</evidence>
<comment type="similarity">
    <text evidence="3 10">Belongs to the glycosyltransferase 39 family.</text>
</comment>
<feature type="transmembrane region" description="Helical" evidence="10">
    <location>
        <begin position="469"/>
        <end position="492"/>
    </location>
</feature>
<gene>
    <name evidence="14" type="ORF">GCM10009760_49880</name>
</gene>
<accession>A0ABN3A3V9</accession>
<feature type="transmembrane region" description="Helical" evidence="10">
    <location>
        <begin position="447"/>
        <end position="463"/>
    </location>
</feature>
<evidence type="ECO:0000259" key="13">
    <source>
        <dbReference type="Pfam" id="PF16192"/>
    </source>
</evidence>
<feature type="transmembrane region" description="Helical" evidence="10">
    <location>
        <begin position="42"/>
        <end position="59"/>
    </location>
</feature>
<dbReference type="PANTHER" id="PTHR10050">
    <property type="entry name" value="DOLICHYL-PHOSPHATE-MANNOSE--PROTEIN MANNOSYLTRANSFERASE"/>
    <property type="match status" value="1"/>
</dbReference>